<feature type="transmembrane region" description="Helical" evidence="1">
    <location>
        <begin position="19"/>
        <end position="42"/>
    </location>
</feature>
<dbReference type="RefSeq" id="WP_138603669.1">
    <property type="nucleotide sequence ID" value="NZ_VCIA01000001.1"/>
</dbReference>
<gene>
    <name evidence="2" type="ORF">FFL34_12180</name>
</gene>
<evidence type="ECO:0000313" key="3">
    <source>
        <dbReference type="Proteomes" id="UP000306980"/>
    </source>
</evidence>
<keyword evidence="1" id="KW-0472">Membrane</keyword>
<feature type="transmembrane region" description="Helical" evidence="1">
    <location>
        <begin position="62"/>
        <end position="85"/>
    </location>
</feature>
<evidence type="ECO:0008006" key="4">
    <source>
        <dbReference type="Google" id="ProtNLM"/>
    </source>
</evidence>
<evidence type="ECO:0000313" key="2">
    <source>
        <dbReference type="EMBL" id="TMN22770.1"/>
    </source>
</evidence>
<dbReference type="AlphaFoldDB" id="A0A5S3QLN1"/>
<protein>
    <recommendedName>
        <fullName evidence="4">Regulatory protein YrvL</fullName>
    </recommendedName>
</protein>
<reference evidence="2 3" key="1">
    <citation type="submission" date="2019-05" db="EMBL/GenBank/DDBJ databases">
        <title>Genomic analysis of Lentibacillus sp. NKC220-2.</title>
        <authorList>
            <person name="Oh Y.J."/>
        </authorList>
    </citation>
    <scope>NUCLEOTIDE SEQUENCE [LARGE SCALE GENOMIC DNA]</scope>
    <source>
        <strain evidence="2 3">NKC220-2</strain>
    </source>
</reference>
<sequence>MTDHHDDDSFRDMNKKEKIATVIGIVFLIILVVGFVLGVYFFGMAGIFELLGVQYKSVWSLFVFVVSFFVLGLIVELFSKAVFVLSTRNITGRLKVFFVRFSIEGVSNWICLFTVDEFMKSINLSLKTEIVIALLLAVLEIVFDEKEGGNKQATST</sequence>
<organism evidence="2 3">
    <name type="scientific">Lentibacillus cibarius</name>
    <dbReference type="NCBI Taxonomy" id="2583219"/>
    <lineage>
        <taxon>Bacteria</taxon>
        <taxon>Bacillati</taxon>
        <taxon>Bacillota</taxon>
        <taxon>Bacilli</taxon>
        <taxon>Bacillales</taxon>
        <taxon>Bacillaceae</taxon>
        <taxon>Lentibacillus</taxon>
    </lineage>
</organism>
<proteinExistence type="predicted"/>
<evidence type="ECO:0000256" key="1">
    <source>
        <dbReference type="SAM" id="Phobius"/>
    </source>
</evidence>
<comment type="caution">
    <text evidence="2">The sequence shown here is derived from an EMBL/GenBank/DDBJ whole genome shotgun (WGS) entry which is preliminary data.</text>
</comment>
<dbReference type="InterPro" id="IPR025912">
    <property type="entry name" value="YrvL"/>
</dbReference>
<dbReference type="EMBL" id="VCIA01000001">
    <property type="protein sequence ID" value="TMN22770.1"/>
    <property type="molecule type" value="Genomic_DNA"/>
</dbReference>
<dbReference type="OrthoDB" id="2885393at2"/>
<keyword evidence="1" id="KW-0812">Transmembrane</keyword>
<dbReference type="Pfam" id="PF14184">
    <property type="entry name" value="YrvL"/>
    <property type="match status" value="1"/>
</dbReference>
<keyword evidence="1" id="KW-1133">Transmembrane helix</keyword>
<accession>A0A5S3QLN1</accession>
<name>A0A5S3QLN1_9BACI</name>
<dbReference type="Proteomes" id="UP000306980">
    <property type="component" value="Unassembled WGS sequence"/>
</dbReference>